<evidence type="ECO:0008006" key="11">
    <source>
        <dbReference type="Google" id="ProtNLM"/>
    </source>
</evidence>
<evidence type="ECO:0000256" key="6">
    <source>
        <dbReference type="PROSITE-ProRule" id="PRU00076"/>
    </source>
</evidence>
<evidence type="ECO:0000256" key="5">
    <source>
        <dbReference type="ARBA" id="ARBA00023180"/>
    </source>
</evidence>
<dbReference type="SMART" id="SM00181">
    <property type="entry name" value="EGF"/>
    <property type="match status" value="2"/>
</dbReference>
<feature type="domain" description="Laminin G" evidence="7">
    <location>
        <begin position="217"/>
        <end position="405"/>
    </location>
</feature>
<evidence type="ECO:0000256" key="4">
    <source>
        <dbReference type="ARBA" id="ARBA00023157"/>
    </source>
</evidence>
<feature type="disulfide bond" evidence="6">
    <location>
        <begin position="166"/>
        <end position="175"/>
    </location>
</feature>
<dbReference type="PROSITE" id="PS01186">
    <property type="entry name" value="EGF_2"/>
    <property type="match status" value="1"/>
</dbReference>
<dbReference type="Gene3D" id="2.60.120.200">
    <property type="match status" value="2"/>
</dbReference>
<feature type="disulfide bond" evidence="6">
    <location>
        <begin position="201"/>
        <end position="210"/>
    </location>
</feature>
<keyword evidence="10" id="KW-1185">Reference proteome</keyword>
<gene>
    <name evidence="9" type="ORF">Q5P01_008135</name>
</gene>
<dbReference type="GO" id="GO:0016020">
    <property type="term" value="C:membrane"/>
    <property type="evidence" value="ECO:0007669"/>
    <property type="project" value="UniProtKB-SubCell"/>
</dbReference>
<evidence type="ECO:0000256" key="2">
    <source>
        <dbReference type="ARBA" id="ARBA00022729"/>
    </source>
</evidence>
<dbReference type="InterPro" id="IPR000742">
    <property type="entry name" value="EGF"/>
</dbReference>
<dbReference type="CDD" id="cd00110">
    <property type="entry name" value="LamG"/>
    <property type="match status" value="2"/>
</dbReference>
<keyword evidence="5" id="KW-0325">Glycoprotein</keyword>
<evidence type="ECO:0000259" key="8">
    <source>
        <dbReference type="PROSITE" id="PS50026"/>
    </source>
</evidence>
<keyword evidence="1 6" id="KW-0245">EGF-like domain</keyword>
<dbReference type="EMBL" id="JAUPFM010000005">
    <property type="protein sequence ID" value="KAK2851859.1"/>
    <property type="molecule type" value="Genomic_DNA"/>
</dbReference>
<dbReference type="CDD" id="cd00054">
    <property type="entry name" value="EGF_CA"/>
    <property type="match status" value="2"/>
</dbReference>
<comment type="caution">
    <text evidence="9">The sequence shown here is derived from an EMBL/GenBank/DDBJ whole genome shotgun (WGS) entry which is preliminary data.</text>
</comment>
<dbReference type="SUPFAM" id="SSF57196">
    <property type="entry name" value="EGF/Laminin"/>
    <property type="match status" value="1"/>
</dbReference>
<dbReference type="AlphaFoldDB" id="A0AA88SUG7"/>
<dbReference type="Pfam" id="PF00008">
    <property type="entry name" value="EGF"/>
    <property type="match status" value="1"/>
</dbReference>
<sequence>MFFCGGKKMKVEDFVAISMVNGHVEFRYELGTGQAILLSPKPVSLGQWHRVVAERNKRAGNLKVDQGPVETKMSPGKAQGLNIHTPMYLGGVPNMDILPKPANVSELFEGCIGEVSINNKKVDLSYSFTESRSVRKCVDNSPCDRRPCLNGGRCMSSAEYEFQCLCKDGFEGERCEVVKDVCNDNLQCLNGGSCVNGQCVCAAGHTGLTCEDNSPYQYAAHFHNNGYIALPKSIFPRSAHDSPETIELEINTSSSEGLILWQGVEPGELGRGKDFISLGLQNGHLIFRYQLGSGEAEIMSRKSINDGLWHKITAVRTGKDGYIQIDGGTALHGQSKGRSLMVNTKGSIYLGGAPDMAAMTGGKFSSGMTGCVRNVALMNARPGQQPAQAIDLQAHAAHGINVQPCSS</sequence>
<dbReference type="Pfam" id="PF00054">
    <property type="entry name" value="Laminin_G_1"/>
    <property type="match status" value="2"/>
</dbReference>
<evidence type="ECO:0000313" key="10">
    <source>
        <dbReference type="Proteomes" id="UP001187415"/>
    </source>
</evidence>
<dbReference type="PROSITE" id="PS50026">
    <property type="entry name" value="EGF_3"/>
    <property type="match status" value="2"/>
</dbReference>
<name>A0AA88SUG7_CHASR</name>
<dbReference type="PROSITE" id="PS00022">
    <property type="entry name" value="EGF_1"/>
    <property type="match status" value="2"/>
</dbReference>
<protein>
    <recommendedName>
        <fullName evidence="11">Basement membrane-specific heparan sulfate proteoglycan core protein</fullName>
    </recommendedName>
</protein>
<feature type="domain" description="Laminin G" evidence="7">
    <location>
        <begin position="1"/>
        <end position="143"/>
    </location>
</feature>
<dbReference type="SUPFAM" id="SSF49899">
    <property type="entry name" value="Concanavalin A-like lectins/glucanases"/>
    <property type="match status" value="2"/>
</dbReference>
<evidence type="ECO:0000259" key="7">
    <source>
        <dbReference type="PROSITE" id="PS50025"/>
    </source>
</evidence>
<feature type="domain" description="EGF-like" evidence="8">
    <location>
        <begin position="178"/>
        <end position="211"/>
    </location>
</feature>
<comment type="caution">
    <text evidence="6">Lacks conserved residue(s) required for the propagation of feature annotation.</text>
</comment>
<proteinExistence type="predicted"/>
<dbReference type="InterPro" id="IPR050372">
    <property type="entry name" value="Neurexin-related_CASP"/>
</dbReference>
<reference evidence="9" key="1">
    <citation type="submission" date="2023-07" db="EMBL/GenBank/DDBJ databases">
        <title>Chromosome-level Genome Assembly of Striped Snakehead (Channa striata).</title>
        <authorList>
            <person name="Liu H."/>
        </authorList>
    </citation>
    <scope>NUCLEOTIDE SEQUENCE</scope>
    <source>
        <strain evidence="9">Gz</strain>
        <tissue evidence="9">Muscle</tissue>
    </source>
</reference>
<organism evidence="9 10">
    <name type="scientific">Channa striata</name>
    <name type="common">Snakehead murrel</name>
    <name type="synonym">Ophicephalus striatus</name>
    <dbReference type="NCBI Taxonomy" id="64152"/>
    <lineage>
        <taxon>Eukaryota</taxon>
        <taxon>Metazoa</taxon>
        <taxon>Chordata</taxon>
        <taxon>Craniata</taxon>
        <taxon>Vertebrata</taxon>
        <taxon>Euteleostomi</taxon>
        <taxon>Actinopterygii</taxon>
        <taxon>Neopterygii</taxon>
        <taxon>Teleostei</taxon>
        <taxon>Neoteleostei</taxon>
        <taxon>Acanthomorphata</taxon>
        <taxon>Anabantaria</taxon>
        <taxon>Anabantiformes</taxon>
        <taxon>Channoidei</taxon>
        <taxon>Channidae</taxon>
        <taxon>Channa</taxon>
    </lineage>
</organism>
<accession>A0AA88SUG7</accession>
<keyword evidence="3" id="KW-0677">Repeat</keyword>
<evidence type="ECO:0000313" key="9">
    <source>
        <dbReference type="EMBL" id="KAK2851859.1"/>
    </source>
</evidence>
<dbReference type="PANTHER" id="PTHR15036:SF85">
    <property type="entry name" value="SP2353, ISOFORM A"/>
    <property type="match status" value="1"/>
</dbReference>
<evidence type="ECO:0000256" key="1">
    <source>
        <dbReference type="ARBA" id="ARBA00022536"/>
    </source>
</evidence>
<keyword evidence="2" id="KW-0732">Signal</keyword>
<dbReference type="FunFam" id="2.10.25.10:FF:000185">
    <property type="entry name" value="basement membrane-specific heparan sulfate proteoglycan core protein-like"/>
    <property type="match status" value="1"/>
</dbReference>
<dbReference type="PROSITE" id="PS50025">
    <property type="entry name" value="LAM_G_DOMAIN"/>
    <property type="match status" value="2"/>
</dbReference>
<dbReference type="SMART" id="SM00282">
    <property type="entry name" value="LamG"/>
    <property type="match status" value="2"/>
</dbReference>
<evidence type="ECO:0000256" key="3">
    <source>
        <dbReference type="ARBA" id="ARBA00022737"/>
    </source>
</evidence>
<dbReference type="GO" id="GO:0071944">
    <property type="term" value="C:cell periphery"/>
    <property type="evidence" value="ECO:0007669"/>
    <property type="project" value="UniProtKB-ARBA"/>
</dbReference>
<dbReference type="Gene3D" id="2.10.25.10">
    <property type="entry name" value="Laminin"/>
    <property type="match status" value="1"/>
</dbReference>
<keyword evidence="4 6" id="KW-1015">Disulfide bond</keyword>
<dbReference type="Proteomes" id="UP001187415">
    <property type="component" value="Unassembled WGS sequence"/>
</dbReference>
<feature type="domain" description="EGF-like" evidence="8">
    <location>
        <begin position="139"/>
        <end position="176"/>
    </location>
</feature>
<dbReference type="PANTHER" id="PTHR15036">
    <property type="entry name" value="PIKACHURIN-LIKE PROTEIN"/>
    <property type="match status" value="1"/>
</dbReference>
<dbReference type="InterPro" id="IPR001791">
    <property type="entry name" value="Laminin_G"/>
</dbReference>
<dbReference type="InterPro" id="IPR013320">
    <property type="entry name" value="ConA-like_dom_sf"/>
</dbReference>